<feature type="chain" id="PRO_5019359235" evidence="1">
    <location>
        <begin position="31"/>
        <end position="125"/>
    </location>
</feature>
<comment type="caution">
    <text evidence="2">The sequence shown here is derived from an EMBL/GenBank/DDBJ whole genome shotgun (WGS) entry which is preliminary data.</text>
</comment>
<reference evidence="2 3" key="1">
    <citation type="journal article" date="2014" name="Agronomy (Basel)">
        <title>A Draft Genome Sequence for Ensete ventricosum, the Drought-Tolerant Tree Against Hunger.</title>
        <authorList>
            <person name="Harrison J."/>
            <person name="Moore K.A."/>
            <person name="Paszkiewicz K."/>
            <person name="Jones T."/>
            <person name="Grant M."/>
            <person name="Ambacheew D."/>
            <person name="Muzemil S."/>
            <person name="Studholme D.J."/>
        </authorList>
    </citation>
    <scope>NUCLEOTIDE SEQUENCE [LARGE SCALE GENOMIC DNA]</scope>
</reference>
<evidence type="ECO:0000313" key="2">
    <source>
        <dbReference type="EMBL" id="RRT46451.1"/>
    </source>
</evidence>
<protein>
    <submittedName>
        <fullName evidence="2">Uncharacterized protein</fullName>
    </submittedName>
</protein>
<sequence length="125" mass="13864">MGGGRSTRALATGLVCFLCIELFLPASTNSGGTLPSAPVAVVALSRDMLTMNRSLDPLNACKRRVPKGPDPIHNRYIYIYLTVCFRLSFLKSIELYRLAPFLSFPMYHQGRCLLISSCLFVLLSF</sequence>
<feature type="signal peptide" evidence="1">
    <location>
        <begin position="1"/>
        <end position="30"/>
    </location>
</feature>
<evidence type="ECO:0000313" key="3">
    <source>
        <dbReference type="Proteomes" id="UP000287651"/>
    </source>
</evidence>
<evidence type="ECO:0000256" key="1">
    <source>
        <dbReference type="SAM" id="SignalP"/>
    </source>
</evidence>
<name>A0A426Y4J2_ENSVE</name>
<dbReference type="Proteomes" id="UP000287651">
    <property type="component" value="Unassembled WGS sequence"/>
</dbReference>
<organism evidence="2 3">
    <name type="scientific">Ensete ventricosum</name>
    <name type="common">Abyssinian banana</name>
    <name type="synonym">Musa ensete</name>
    <dbReference type="NCBI Taxonomy" id="4639"/>
    <lineage>
        <taxon>Eukaryota</taxon>
        <taxon>Viridiplantae</taxon>
        <taxon>Streptophyta</taxon>
        <taxon>Embryophyta</taxon>
        <taxon>Tracheophyta</taxon>
        <taxon>Spermatophyta</taxon>
        <taxon>Magnoliopsida</taxon>
        <taxon>Liliopsida</taxon>
        <taxon>Zingiberales</taxon>
        <taxon>Musaceae</taxon>
        <taxon>Ensete</taxon>
    </lineage>
</organism>
<keyword evidence="1" id="KW-0732">Signal</keyword>
<gene>
    <name evidence="2" type="ORF">B296_00053839</name>
</gene>
<dbReference type="EMBL" id="AMZH03015191">
    <property type="protein sequence ID" value="RRT46451.1"/>
    <property type="molecule type" value="Genomic_DNA"/>
</dbReference>
<dbReference type="AlphaFoldDB" id="A0A426Y4J2"/>
<accession>A0A426Y4J2</accession>
<proteinExistence type="predicted"/>